<dbReference type="OrthoDB" id="621678at2"/>
<feature type="transmembrane region" description="Helical" evidence="8">
    <location>
        <begin position="432"/>
        <end position="450"/>
    </location>
</feature>
<feature type="transmembrane region" description="Helical" evidence="8">
    <location>
        <begin position="371"/>
        <end position="393"/>
    </location>
</feature>
<gene>
    <name evidence="9" type="ORF">CXY01_21560</name>
</gene>
<keyword evidence="7 8" id="KW-0472">Membrane</keyword>
<evidence type="ECO:0000256" key="8">
    <source>
        <dbReference type="SAM" id="Phobius"/>
    </source>
</evidence>
<feature type="transmembrane region" description="Helical" evidence="8">
    <location>
        <begin position="231"/>
        <end position="253"/>
    </location>
</feature>
<keyword evidence="4" id="KW-0808">Transferase</keyword>
<keyword evidence="10" id="KW-1185">Reference proteome</keyword>
<dbReference type="RefSeq" id="WP_146927430.1">
    <property type="nucleotide sequence ID" value="NZ_BJUB01000006.1"/>
</dbReference>
<feature type="transmembrane region" description="Helical" evidence="8">
    <location>
        <begin position="342"/>
        <end position="359"/>
    </location>
</feature>
<evidence type="ECO:0000256" key="6">
    <source>
        <dbReference type="ARBA" id="ARBA00022989"/>
    </source>
</evidence>
<dbReference type="InterPro" id="IPR050297">
    <property type="entry name" value="LipidA_mod_glycosyltrf_83"/>
</dbReference>
<dbReference type="EMBL" id="BJUB01000006">
    <property type="protein sequence ID" value="GEK21636.1"/>
    <property type="molecule type" value="Genomic_DNA"/>
</dbReference>
<evidence type="ECO:0000256" key="7">
    <source>
        <dbReference type="ARBA" id="ARBA00023136"/>
    </source>
</evidence>
<dbReference type="PANTHER" id="PTHR33908:SF11">
    <property type="entry name" value="MEMBRANE PROTEIN"/>
    <property type="match status" value="1"/>
</dbReference>
<feature type="transmembrane region" description="Helical" evidence="8">
    <location>
        <begin position="99"/>
        <end position="121"/>
    </location>
</feature>
<accession>A0A510V4A7</accession>
<evidence type="ECO:0000256" key="3">
    <source>
        <dbReference type="ARBA" id="ARBA00022676"/>
    </source>
</evidence>
<evidence type="ECO:0000256" key="2">
    <source>
        <dbReference type="ARBA" id="ARBA00022475"/>
    </source>
</evidence>
<evidence type="ECO:0000256" key="5">
    <source>
        <dbReference type="ARBA" id="ARBA00022692"/>
    </source>
</evidence>
<feature type="transmembrane region" description="Helical" evidence="8">
    <location>
        <begin position="202"/>
        <end position="219"/>
    </location>
</feature>
<comment type="subcellular location">
    <subcellularLocation>
        <location evidence="1">Cell membrane</location>
        <topology evidence="1">Multi-pass membrane protein</topology>
    </subcellularLocation>
</comment>
<keyword evidence="6 8" id="KW-1133">Transmembrane helix</keyword>
<dbReference type="GO" id="GO:0016763">
    <property type="term" value="F:pentosyltransferase activity"/>
    <property type="evidence" value="ECO:0007669"/>
    <property type="project" value="TreeGrafter"/>
</dbReference>
<evidence type="ECO:0000256" key="4">
    <source>
        <dbReference type="ARBA" id="ARBA00022679"/>
    </source>
</evidence>
<organism evidence="9 10">
    <name type="scientific">Cellulomonas xylanilytica</name>
    <dbReference type="NCBI Taxonomy" id="233583"/>
    <lineage>
        <taxon>Bacteria</taxon>
        <taxon>Bacillati</taxon>
        <taxon>Actinomycetota</taxon>
        <taxon>Actinomycetes</taxon>
        <taxon>Micrococcales</taxon>
        <taxon>Cellulomonadaceae</taxon>
        <taxon>Cellulomonas</taxon>
    </lineage>
</organism>
<keyword evidence="2" id="KW-1003">Cell membrane</keyword>
<feature type="transmembrane region" description="Helical" evidence="8">
    <location>
        <begin position="128"/>
        <end position="144"/>
    </location>
</feature>
<dbReference type="GO" id="GO:0009103">
    <property type="term" value="P:lipopolysaccharide biosynthetic process"/>
    <property type="evidence" value="ECO:0007669"/>
    <property type="project" value="UniProtKB-ARBA"/>
</dbReference>
<evidence type="ECO:0008006" key="11">
    <source>
        <dbReference type="Google" id="ProtNLM"/>
    </source>
</evidence>
<keyword evidence="3" id="KW-0328">Glycosyltransferase</keyword>
<evidence type="ECO:0000313" key="10">
    <source>
        <dbReference type="Proteomes" id="UP000321118"/>
    </source>
</evidence>
<dbReference type="GO" id="GO:0005886">
    <property type="term" value="C:plasma membrane"/>
    <property type="evidence" value="ECO:0007669"/>
    <property type="project" value="UniProtKB-SubCell"/>
</dbReference>
<dbReference type="Proteomes" id="UP000321118">
    <property type="component" value="Unassembled WGS sequence"/>
</dbReference>
<feature type="transmembrane region" description="Helical" evidence="8">
    <location>
        <begin position="27"/>
        <end position="46"/>
    </location>
</feature>
<evidence type="ECO:0000256" key="1">
    <source>
        <dbReference type="ARBA" id="ARBA00004651"/>
    </source>
</evidence>
<sequence length="592" mass="62785">MTAPAVVDEAHAPADDARPDAPARGRLWPTVVVCVVGCVLFALAVARSAHDLNNIDGISYISIARQYAGGHLHDAVNAYWSPLISWLAAPLLLAGVGDLTAVTVVSAVAAVLGTVVGAAFVWRVTRRHTVATALFALVATVFYAGSVHSLTPDVLVVSWTTCFVYALHRLDDALTAGRGVRLAAAVLGAVCAAGYVTKLFLVPVILATVGICLVVRLLAGPDAAARRRVLAATGVALVVALALSAPWVAALTWKYGEPTIGSSFSVNMTAKFDPAQAGAPAVVDAPLWAPPNDRAVSFGEDRTFQVGGDRDEVDEPLASRVRYYAEQRLLAMPHYLEKIRSIAPWAVVTMLACTATLVLRRGGGSLRPPLVVLTVTFWVYFLGYAGVTTAARAGGNARYYWPLLTLSALAACVALPYLWTRFVGTGSRWRRVVAGAVVAVLPLTVLWQHGAGRSEPFSVADTTAGLGYLAQEARPPALEEVADDLAGIVEPGSRIVGSNYRATLRLAFYLHGQVYGRAEQGYDVADPSFRARLDDAEIDYYVMFSPAGVEPPDLTALGETVWSTTSDVTCSDTLGAVVESCRLDLVDLRDDA</sequence>
<dbReference type="AlphaFoldDB" id="A0A510V4A7"/>
<comment type="caution">
    <text evidence="9">The sequence shown here is derived from an EMBL/GenBank/DDBJ whole genome shotgun (WGS) entry which is preliminary data.</text>
</comment>
<name>A0A510V4A7_9CELL</name>
<dbReference type="PANTHER" id="PTHR33908">
    <property type="entry name" value="MANNOSYLTRANSFERASE YKCB-RELATED"/>
    <property type="match status" value="1"/>
</dbReference>
<evidence type="ECO:0000313" key="9">
    <source>
        <dbReference type="EMBL" id="GEK21636.1"/>
    </source>
</evidence>
<protein>
    <recommendedName>
        <fullName evidence="11">Glycosyltransferase RgtA/B/C/D-like domain-containing protein</fullName>
    </recommendedName>
</protein>
<reference evidence="9 10" key="1">
    <citation type="submission" date="2019-07" db="EMBL/GenBank/DDBJ databases">
        <title>Whole genome shotgun sequence of Cellulomonas xylanilytica NBRC 101102.</title>
        <authorList>
            <person name="Hosoyama A."/>
            <person name="Uohara A."/>
            <person name="Ohji S."/>
            <person name="Ichikawa N."/>
        </authorList>
    </citation>
    <scope>NUCLEOTIDE SEQUENCE [LARGE SCALE GENOMIC DNA]</scope>
    <source>
        <strain evidence="9 10">NBRC 101102</strain>
    </source>
</reference>
<feature type="transmembrane region" description="Helical" evidence="8">
    <location>
        <begin position="399"/>
        <end position="420"/>
    </location>
</feature>
<keyword evidence="5 8" id="KW-0812">Transmembrane</keyword>
<proteinExistence type="predicted"/>